<dbReference type="PANTHER" id="PTHR13710">
    <property type="entry name" value="DNA HELICASE RECQ FAMILY MEMBER"/>
    <property type="match status" value="1"/>
</dbReference>
<dbReference type="AlphaFoldDB" id="A0A0D0BBB2"/>
<evidence type="ECO:0000256" key="5">
    <source>
        <dbReference type="ARBA" id="ARBA00023235"/>
    </source>
</evidence>
<evidence type="ECO:0000313" key="9">
    <source>
        <dbReference type="EMBL" id="KIK61015.1"/>
    </source>
</evidence>
<dbReference type="GO" id="GO:0003677">
    <property type="term" value="F:DNA binding"/>
    <property type="evidence" value="ECO:0007669"/>
    <property type="project" value="UniProtKB-KW"/>
</dbReference>
<evidence type="ECO:0000256" key="1">
    <source>
        <dbReference type="ARBA" id="ARBA00005446"/>
    </source>
</evidence>
<dbReference type="GO" id="GO:0005737">
    <property type="term" value="C:cytoplasm"/>
    <property type="evidence" value="ECO:0007669"/>
    <property type="project" value="TreeGrafter"/>
</dbReference>
<evidence type="ECO:0000256" key="7">
    <source>
        <dbReference type="ARBA" id="ARBA00034808"/>
    </source>
</evidence>
<evidence type="ECO:0000313" key="10">
    <source>
        <dbReference type="Proteomes" id="UP000053593"/>
    </source>
</evidence>
<gene>
    <name evidence="9" type="ORF">GYMLUDRAFT_73454</name>
</gene>
<keyword evidence="3" id="KW-0067">ATP-binding</keyword>
<sequence length="588" mass="64532">MATPLNLPHNLQHTIICKKQQYFQKEAARAQFQWKDTIVHAHTGAGKTAIVAAPHAHPSSKGKITFLVSPLIALQDEQAETFWDKYNLTAIAINSSHGGLTATNVAVSLPVDSMNIAHSPLTIKDICARKYQIVVVLPKMMLAQRFIASIIKNKHVINWILSIKYSKLGVLCTLFPNGIPFVALSATLPPHVCNNILLKLQFSKESYVNINIGNDRPNVSLGVQAIQHPMNTYKDLDSLVSPVAKNVISIPKTFVYSDDVPSGPEIVDHLEELLPEDLRGLGLVCPFSAAFLKTYHKATMKQFKAGIIQVLVCTDMARMGCNIPDVDIVVQWKLPATLSIHKGLTVLLVEKGAYSLDCESVVEKENEKSQKGIGKGRTKTKTMGTYKKGLGKGFAEAKGMNQGSHGGKADNHSQTGWEPIIDRQAKDEGLLTFIQTGHCRQQIWTSVYGNKESTAGVDCCDICQLHLLHQTRPGLHKADHSTALWSPQAILSNELAVLLASVGPISSIDNLNCIVSEQWAWWDQYSMSLWEAIQKLLILPIAKTKTKKCNVAKAENAGNDAELEGERQSNSRPAEKCACHKAGTITYS</sequence>
<keyword evidence="4" id="KW-0238">DNA-binding</keyword>
<comment type="similarity">
    <text evidence="1">Belongs to the helicase family. RecQ subfamily.</text>
</comment>
<dbReference type="SUPFAM" id="SSF52540">
    <property type="entry name" value="P-loop containing nucleoside triphosphate hydrolases"/>
    <property type="match status" value="2"/>
</dbReference>
<evidence type="ECO:0000256" key="4">
    <source>
        <dbReference type="ARBA" id="ARBA00023125"/>
    </source>
</evidence>
<dbReference type="EC" id="5.6.2.4" evidence="7"/>
<dbReference type="InterPro" id="IPR011545">
    <property type="entry name" value="DEAD/DEAH_box_helicase_dom"/>
</dbReference>
<name>A0A0D0BBB2_9AGAR</name>
<evidence type="ECO:0000259" key="8">
    <source>
        <dbReference type="PROSITE" id="PS51192"/>
    </source>
</evidence>
<accession>A0A0D0BBB2</accession>
<keyword evidence="10" id="KW-1185">Reference proteome</keyword>
<feature type="domain" description="Helicase ATP-binding" evidence="8">
    <location>
        <begin position="28"/>
        <end position="206"/>
    </location>
</feature>
<dbReference type="InterPro" id="IPR027417">
    <property type="entry name" value="P-loop_NTPase"/>
</dbReference>
<evidence type="ECO:0000256" key="2">
    <source>
        <dbReference type="ARBA" id="ARBA00022741"/>
    </source>
</evidence>
<dbReference type="Gene3D" id="3.40.50.300">
    <property type="entry name" value="P-loop containing nucleotide triphosphate hydrolases"/>
    <property type="match status" value="2"/>
</dbReference>
<reference evidence="9 10" key="1">
    <citation type="submission" date="2014-04" db="EMBL/GenBank/DDBJ databases">
        <title>Evolutionary Origins and Diversification of the Mycorrhizal Mutualists.</title>
        <authorList>
            <consortium name="DOE Joint Genome Institute"/>
            <consortium name="Mycorrhizal Genomics Consortium"/>
            <person name="Kohler A."/>
            <person name="Kuo A."/>
            <person name="Nagy L.G."/>
            <person name="Floudas D."/>
            <person name="Copeland A."/>
            <person name="Barry K.W."/>
            <person name="Cichocki N."/>
            <person name="Veneault-Fourrey C."/>
            <person name="LaButti K."/>
            <person name="Lindquist E.A."/>
            <person name="Lipzen A."/>
            <person name="Lundell T."/>
            <person name="Morin E."/>
            <person name="Murat C."/>
            <person name="Riley R."/>
            <person name="Ohm R."/>
            <person name="Sun H."/>
            <person name="Tunlid A."/>
            <person name="Henrissat B."/>
            <person name="Grigoriev I.V."/>
            <person name="Hibbett D.S."/>
            <person name="Martin F."/>
        </authorList>
    </citation>
    <scope>NUCLEOTIDE SEQUENCE [LARGE SCALE GENOMIC DNA]</scope>
    <source>
        <strain evidence="9 10">FD-317 M1</strain>
    </source>
</reference>
<keyword evidence="2" id="KW-0547">Nucleotide-binding</keyword>
<evidence type="ECO:0000256" key="6">
    <source>
        <dbReference type="ARBA" id="ARBA00034617"/>
    </source>
</evidence>
<dbReference type="GO" id="GO:0043138">
    <property type="term" value="F:3'-5' DNA helicase activity"/>
    <property type="evidence" value="ECO:0007669"/>
    <property type="project" value="UniProtKB-EC"/>
</dbReference>
<dbReference type="Pfam" id="PF00271">
    <property type="entry name" value="Helicase_C"/>
    <property type="match status" value="1"/>
</dbReference>
<dbReference type="Proteomes" id="UP000053593">
    <property type="component" value="Unassembled WGS sequence"/>
</dbReference>
<dbReference type="Pfam" id="PF00270">
    <property type="entry name" value="DEAD"/>
    <property type="match status" value="1"/>
</dbReference>
<protein>
    <recommendedName>
        <fullName evidence="7">DNA 3'-5' helicase</fullName>
        <ecNumber evidence="7">5.6.2.4</ecNumber>
    </recommendedName>
</protein>
<dbReference type="InterPro" id="IPR014001">
    <property type="entry name" value="Helicase_ATP-bd"/>
</dbReference>
<dbReference type="HOGENOM" id="CLU_001103_19_4_1"/>
<dbReference type="GO" id="GO:0009378">
    <property type="term" value="F:four-way junction helicase activity"/>
    <property type="evidence" value="ECO:0007669"/>
    <property type="project" value="TreeGrafter"/>
</dbReference>
<dbReference type="PANTHER" id="PTHR13710:SF105">
    <property type="entry name" value="ATP-DEPENDENT DNA HELICASE Q1"/>
    <property type="match status" value="1"/>
</dbReference>
<dbReference type="InterPro" id="IPR001650">
    <property type="entry name" value="Helicase_C-like"/>
</dbReference>
<organism evidence="9 10">
    <name type="scientific">Collybiopsis luxurians FD-317 M1</name>
    <dbReference type="NCBI Taxonomy" id="944289"/>
    <lineage>
        <taxon>Eukaryota</taxon>
        <taxon>Fungi</taxon>
        <taxon>Dikarya</taxon>
        <taxon>Basidiomycota</taxon>
        <taxon>Agaricomycotina</taxon>
        <taxon>Agaricomycetes</taxon>
        <taxon>Agaricomycetidae</taxon>
        <taxon>Agaricales</taxon>
        <taxon>Marasmiineae</taxon>
        <taxon>Omphalotaceae</taxon>
        <taxon>Collybiopsis</taxon>
        <taxon>Collybiopsis luxurians</taxon>
    </lineage>
</organism>
<dbReference type="GO" id="GO:0000724">
    <property type="term" value="P:double-strand break repair via homologous recombination"/>
    <property type="evidence" value="ECO:0007669"/>
    <property type="project" value="TreeGrafter"/>
</dbReference>
<dbReference type="GO" id="GO:0005524">
    <property type="term" value="F:ATP binding"/>
    <property type="evidence" value="ECO:0007669"/>
    <property type="project" value="UniProtKB-KW"/>
</dbReference>
<dbReference type="EMBL" id="KN834772">
    <property type="protein sequence ID" value="KIK61015.1"/>
    <property type="molecule type" value="Genomic_DNA"/>
</dbReference>
<keyword evidence="5" id="KW-0413">Isomerase</keyword>
<dbReference type="GO" id="GO:0005694">
    <property type="term" value="C:chromosome"/>
    <property type="evidence" value="ECO:0007669"/>
    <property type="project" value="TreeGrafter"/>
</dbReference>
<dbReference type="OrthoDB" id="10261556at2759"/>
<comment type="catalytic activity">
    <reaction evidence="6">
        <text>Couples ATP hydrolysis with the unwinding of duplex DNA by translocating in the 3'-5' direction.</text>
        <dbReference type="EC" id="5.6.2.4"/>
    </reaction>
</comment>
<dbReference type="PROSITE" id="PS51192">
    <property type="entry name" value="HELICASE_ATP_BIND_1"/>
    <property type="match status" value="1"/>
</dbReference>
<evidence type="ECO:0000256" key="3">
    <source>
        <dbReference type="ARBA" id="ARBA00022840"/>
    </source>
</evidence>
<proteinExistence type="inferred from homology"/>